<evidence type="ECO:0000256" key="1">
    <source>
        <dbReference type="ARBA" id="ARBA00007665"/>
    </source>
</evidence>
<reference evidence="5" key="1">
    <citation type="submission" date="2023-11" db="EMBL/GenBank/DDBJ databases">
        <authorList>
            <person name="De Vega J J."/>
            <person name="De Vega J J."/>
        </authorList>
    </citation>
    <scope>NUCLEOTIDE SEQUENCE</scope>
</reference>
<dbReference type="EMBL" id="CAVNYO010000453">
    <property type="protein sequence ID" value="CAK5282404.1"/>
    <property type="molecule type" value="Genomic_DNA"/>
</dbReference>
<proteinExistence type="inferred from homology"/>
<comment type="caution">
    <text evidence="5">The sequence shown here is derived from an EMBL/GenBank/DDBJ whole genome shotgun (WGS) entry which is preliminary data.</text>
</comment>
<keyword evidence="2" id="KW-0175">Coiled coil</keyword>
<accession>A0AAD2HUB5</accession>
<dbReference type="Proteomes" id="UP001295794">
    <property type="component" value="Unassembled WGS sequence"/>
</dbReference>
<comment type="similarity">
    <text evidence="1">Belongs to the IMPACT family.</text>
</comment>
<protein>
    <recommendedName>
        <fullName evidence="3">Impact N-terminal domain-containing protein</fullName>
    </recommendedName>
</protein>
<dbReference type="GO" id="GO:0005737">
    <property type="term" value="C:cytoplasm"/>
    <property type="evidence" value="ECO:0007669"/>
    <property type="project" value="TreeGrafter"/>
</dbReference>
<evidence type="ECO:0000313" key="4">
    <source>
        <dbReference type="EMBL" id="CAK5281838.1"/>
    </source>
</evidence>
<gene>
    <name evidence="4" type="ORF">MYCIT1_LOCUS33127</name>
    <name evidence="5" type="ORF">MYCIT1_LOCUS34120</name>
</gene>
<dbReference type="AlphaFoldDB" id="A0AAD2HUB5"/>
<feature type="domain" description="Impact N-terminal" evidence="3">
    <location>
        <begin position="29"/>
        <end position="146"/>
    </location>
</feature>
<feature type="coiled-coil region" evidence="2">
    <location>
        <begin position="163"/>
        <end position="190"/>
    </location>
</feature>
<sequence length="236" mass="25989">MTPNNLDSFIVSKKPPPEALAASQEIRDRGSLFSATIYSATSPSQASACITHVRNVVHALKPASHEMSAWRCMVVKQGSTGLGGPEDFEVREGSSDDGERWGGEKILGLMRKQGVLDAVVIVSRWYGGVMLGPARFSHIETCTVEVCREFRRREEVSEALSTLNTLDDILKQLRTELAVLRQQSAGTERKAAEYSSWIDQDLPKARRLIRARESAISTVKELIVKEQTASQAPPPP</sequence>
<evidence type="ECO:0000313" key="6">
    <source>
        <dbReference type="Proteomes" id="UP001295794"/>
    </source>
</evidence>
<dbReference type="PANTHER" id="PTHR16301">
    <property type="entry name" value="IMPACT-RELATED"/>
    <property type="match status" value="1"/>
</dbReference>
<organism evidence="5 6">
    <name type="scientific">Mycena citricolor</name>
    <dbReference type="NCBI Taxonomy" id="2018698"/>
    <lineage>
        <taxon>Eukaryota</taxon>
        <taxon>Fungi</taxon>
        <taxon>Dikarya</taxon>
        <taxon>Basidiomycota</taxon>
        <taxon>Agaricomycotina</taxon>
        <taxon>Agaricomycetes</taxon>
        <taxon>Agaricomycetidae</taxon>
        <taxon>Agaricales</taxon>
        <taxon>Marasmiineae</taxon>
        <taxon>Mycenaceae</taxon>
        <taxon>Mycena</taxon>
    </lineage>
</organism>
<dbReference type="GO" id="GO:0006446">
    <property type="term" value="P:regulation of translational initiation"/>
    <property type="evidence" value="ECO:0007669"/>
    <property type="project" value="TreeGrafter"/>
</dbReference>
<dbReference type="InterPro" id="IPR023582">
    <property type="entry name" value="Impact"/>
</dbReference>
<evidence type="ECO:0000313" key="5">
    <source>
        <dbReference type="EMBL" id="CAK5282404.1"/>
    </source>
</evidence>
<dbReference type="SUPFAM" id="SSF54211">
    <property type="entry name" value="Ribosomal protein S5 domain 2-like"/>
    <property type="match status" value="1"/>
</dbReference>
<keyword evidence="6" id="KW-1185">Reference proteome</keyword>
<dbReference type="PANTHER" id="PTHR16301:SF25">
    <property type="entry name" value="PROTEIN IMPACT"/>
    <property type="match status" value="1"/>
</dbReference>
<dbReference type="InterPro" id="IPR020569">
    <property type="entry name" value="UPF0029_Impact_CS"/>
</dbReference>
<dbReference type="Pfam" id="PF01205">
    <property type="entry name" value="Impact_N"/>
    <property type="match status" value="1"/>
</dbReference>
<dbReference type="Gene3D" id="3.30.230.30">
    <property type="entry name" value="Impact, N-terminal domain"/>
    <property type="match status" value="1"/>
</dbReference>
<name>A0AAD2HUB5_9AGAR</name>
<dbReference type="InterPro" id="IPR036956">
    <property type="entry name" value="Impact_N_sf"/>
</dbReference>
<dbReference type="InterPro" id="IPR020568">
    <property type="entry name" value="Ribosomal_Su5_D2-typ_SF"/>
</dbReference>
<dbReference type="GO" id="GO:0140469">
    <property type="term" value="P:GCN2-mediated signaling"/>
    <property type="evidence" value="ECO:0007669"/>
    <property type="project" value="TreeGrafter"/>
</dbReference>
<evidence type="ECO:0000259" key="3">
    <source>
        <dbReference type="Pfam" id="PF01205"/>
    </source>
</evidence>
<dbReference type="InterPro" id="IPR001498">
    <property type="entry name" value="Impact_N"/>
</dbReference>
<evidence type="ECO:0000256" key="2">
    <source>
        <dbReference type="SAM" id="Coils"/>
    </source>
</evidence>
<dbReference type="PROSITE" id="PS00910">
    <property type="entry name" value="UPF0029"/>
    <property type="match status" value="1"/>
</dbReference>
<dbReference type="EMBL" id="CAVNYO010000444">
    <property type="protein sequence ID" value="CAK5281838.1"/>
    <property type="molecule type" value="Genomic_DNA"/>
</dbReference>